<dbReference type="InterPro" id="IPR036890">
    <property type="entry name" value="HATPase_C_sf"/>
</dbReference>
<dbReference type="InterPro" id="IPR034157">
    <property type="entry name" value="TOPRIM_TopoII"/>
</dbReference>
<evidence type="ECO:0000313" key="23">
    <source>
        <dbReference type="EMBL" id="KAE9537558.1"/>
    </source>
</evidence>
<dbReference type="InterPro" id="IPR002205">
    <property type="entry name" value="Topo_IIA_dom_A"/>
</dbReference>
<dbReference type="GO" id="GO:0003918">
    <property type="term" value="F:DNA topoisomerase type II (double strand cut, ATP-hydrolyzing) activity"/>
    <property type="evidence" value="ECO:0007669"/>
    <property type="project" value="UniProtKB-UniRule"/>
</dbReference>
<dbReference type="InterPro" id="IPR020568">
    <property type="entry name" value="Ribosomal_Su5_D2-typ_SF"/>
</dbReference>
<dbReference type="GO" id="GO:0006265">
    <property type="term" value="P:DNA topological change"/>
    <property type="evidence" value="ECO:0007669"/>
    <property type="project" value="UniProtKB-UniRule"/>
</dbReference>
<dbReference type="Gene3D" id="1.10.268.10">
    <property type="entry name" value="Topoisomerase, domain 3"/>
    <property type="match status" value="1"/>
</dbReference>
<keyword evidence="11 18" id="KW-0067">ATP-binding</keyword>
<dbReference type="FunFam" id="3.30.1490.30:FF:000001">
    <property type="entry name" value="DNA topoisomerase 2"/>
    <property type="match status" value="1"/>
</dbReference>
<dbReference type="Gene3D" id="3.90.199.10">
    <property type="entry name" value="Topoisomerase II, domain 5"/>
    <property type="match status" value="1"/>
</dbReference>
<dbReference type="EC" id="5.6.2.2" evidence="7 18"/>
<keyword evidence="12" id="KW-0460">Magnesium</keyword>
<dbReference type="GO" id="GO:0046872">
    <property type="term" value="F:metal ion binding"/>
    <property type="evidence" value="ECO:0007669"/>
    <property type="project" value="UniProtKB-KW"/>
</dbReference>
<comment type="cofactor">
    <cofactor evidence="3">
        <name>Mn(2+)</name>
        <dbReference type="ChEBI" id="CHEBI:29035"/>
    </cofactor>
</comment>
<comment type="catalytic activity">
    <reaction evidence="1 17 18">
        <text>ATP-dependent breakage, passage and rejoining of double-stranded DNA.</text>
        <dbReference type="EC" id="5.6.2.2"/>
    </reaction>
</comment>
<comment type="function">
    <text evidence="18">Control of topological states of DNA by transient breakage and subsequent rejoining of DNA strands. Topoisomerase II makes double-strand breaks.</text>
</comment>
<keyword evidence="19" id="KW-0175">Coiled coil</keyword>
<evidence type="ECO:0000256" key="8">
    <source>
        <dbReference type="ARBA" id="ARBA00019635"/>
    </source>
</evidence>
<feature type="compositionally biased region" description="Basic residues" evidence="20">
    <location>
        <begin position="1662"/>
        <end position="1673"/>
    </location>
</feature>
<dbReference type="SUPFAM" id="SSF56719">
    <property type="entry name" value="Type II DNA topoisomerase"/>
    <property type="match status" value="1"/>
</dbReference>
<evidence type="ECO:0000256" key="14">
    <source>
        <dbReference type="ARBA" id="ARBA00023125"/>
    </source>
</evidence>
<dbReference type="SUPFAM" id="SSF54211">
    <property type="entry name" value="Ribosomal protein S5 domain 2-like"/>
    <property type="match status" value="1"/>
</dbReference>
<accession>A0A6G0TSS1</accession>
<feature type="compositionally biased region" description="Basic residues" evidence="20">
    <location>
        <begin position="1513"/>
        <end position="1528"/>
    </location>
</feature>
<evidence type="ECO:0000256" key="5">
    <source>
        <dbReference type="ARBA" id="ARBA00004123"/>
    </source>
</evidence>
<comment type="similarity">
    <text evidence="6 18">Belongs to the type II topoisomerase family.</text>
</comment>
<dbReference type="GO" id="GO:0005524">
    <property type="term" value="F:ATP binding"/>
    <property type="evidence" value="ECO:0007669"/>
    <property type="project" value="UniProtKB-UniRule"/>
</dbReference>
<comment type="subunit">
    <text evidence="18">Homodimer.</text>
</comment>
<keyword evidence="10 18" id="KW-0547">Nucleotide-binding</keyword>
<gene>
    <name evidence="23" type="ORF">AGLY_006581</name>
</gene>
<evidence type="ECO:0000256" key="10">
    <source>
        <dbReference type="ARBA" id="ARBA00022741"/>
    </source>
</evidence>
<dbReference type="InterPro" id="IPR013760">
    <property type="entry name" value="Topo_IIA-like_dom_sf"/>
</dbReference>
<dbReference type="GO" id="GO:0000712">
    <property type="term" value="P:resolution of meiotic recombination intermediates"/>
    <property type="evidence" value="ECO:0007669"/>
    <property type="project" value="TreeGrafter"/>
</dbReference>
<dbReference type="PROSITE" id="PS00177">
    <property type="entry name" value="TOPOISOMERASE_II"/>
    <property type="match status" value="1"/>
</dbReference>
<evidence type="ECO:0000313" key="24">
    <source>
        <dbReference type="Proteomes" id="UP000475862"/>
    </source>
</evidence>
<feature type="non-terminal residue" evidence="23">
    <location>
        <position position="1"/>
    </location>
</feature>
<evidence type="ECO:0000256" key="2">
    <source>
        <dbReference type="ARBA" id="ARBA00001913"/>
    </source>
</evidence>
<organism evidence="23 24">
    <name type="scientific">Aphis glycines</name>
    <name type="common">Soybean aphid</name>
    <dbReference type="NCBI Taxonomy" id="307491"/>
    <lineage>
        <taxon>Eukaryota</taxon>
        <taxon>Metazoa</taxon>
        <taxon>Ecdysozoa</taxon>
        <taxon>Arthropoda</taxon>
        <taxon>Hexapoda</taxon>
        <taxon>Insecta</taxon>
        <taxon>Pterygota</taxon>
        <taxon>Neoptera</taxon>
        <taxon>Paraneoptera</taxon>
        <taxon>Hemiptera</taxon>
        <taxon>Sternorrhyncha</taxon>
        <taxon>Aphidomorpha</taxon>
        <taxon>Aphidoidea</taxon>
        <taxon>Aphididae</taxon>
        <taxon>Aphidini</taxon>
        <taxon>Aphis</taxon>
        <taxon>Aphis</taxon>
    </lineage>
</organism>
<feature type="region of interest" description="Disordered" evidence="20">
    <location>
        <begin position="1243"/>
        <end position="1262"/>
    </location>
</feature>
<sequence>SDDQHYIIIRDSRQKRWAQQVNAETSRTRIRVAADSGAHARPASRVIGYAKSRRSVFVGHLSKTVFSPFFVKRGPLALCICPLIFRRHVRLIAILAFAVCVTRTTICSGRQSQRRNIFAVSQFASVNRFGGRRERSHLFVNNFTVAGMASIENGTPPVASKSKKTAVEEIYQKKSQLEHILLRPDTYIGSVEPVTESMWVYDTDEDSMIQREITYVPGLYKIFDEILVNAADNKQRDPTMDTIKVDINKDENIISVWNNGKGIPVVEHKDEKMYVPTMIFGHLLTSSNYNDEEAKVTGGRNGFGAKLCNIFSNKFTVETASREYRKAFKQTWADNMAKSSDPSIKEVKTNDYTKVTFSPDLAKFRMTCLDKDIVDLMSRRAYDVAASTRGVKVYLNGKLLPVKTFQDYVNLYIKGKEDEIGNPLKLVYENAGQRWEVAVTMSDTGFKQVSFVNSIATTKGGRHVDYITDMIVKQLVDIVKKRNKGGMDLKNHQVKNHLWVFVNCLIVNPTFDSQTKEHMTLQVKNFGSKCTLSEKFVTGVSKCGIVEAVLSWAKFKAQTQLQKQSGKKQSKLKGVPKLEDANDAGTRNSIDCTLILTEGDSAKSLAVSGLGVVGRDKYGVFPLRGKLLNVREASHKQIMDNAEISNIVKIVGLQYKKKYETMEDLKSLRYGRLMIMTDQDQDGSHIKGLIINFIHHNWPSLLKLPFLEEFITPIVKATKGKEEISFYSLPEFEEWKDATRNWNKYKIKYYKGLGTSTSKEAKEYFQNMKRHRILFKYEDPADGEHIEMAFSKKLVDSRKEWLTNWMVESKRRKEAGLAEEYLYEKNTRAVTYKDFINKELVLFSNMDNERSIASVVDGLKPGSRKVLFTCIKRNDKREIKVAQLAGSVAEHSAYHHGEVSLMSTIVNLAQNYVGSNNINLLQPIGQFGTRLQGGKDAASPRYIFTMLSPLTRLIFHPHDDPLLHYLRDDNQKIEPVWYIPIIPMVLVNGAEGIGTGWMTKIPNHNPREVIENIKRMLRGEDPLPMKPWYKNFAGHIEKLSEQKFISSGEVGIIGHNKVEITELPVGVWTQNYKESVLEPMLTDTDKSPAVITDYKEYNTDTTIKFVVTMNPEKLQKAENEGIHKFFKLHSSIGLTSMCAFDKDCVLKRYDATQQILREFYAVRLDFYGKRKAYLEGMLGAEAAKLTNQARFIVEKCDGDLRIENRKKSEMVKELVRRGYNSDPVKAWKLIQDRESVLLDEAQRVAEETEEDETVPSTSTTSKDDENLDYDYLLGMSFWHLTLEKKNELLRKKDEKCTELDVLKKKSPADLWTEDLDALMSKLDEVEEKERLDELGDESGKSKAAKGGKLVLGKKKTLMAADSLPSPAARRVIPKIDAEMLKKEEKLLAAKENKGKRAEKKKKGEGEEGEDGEVKEKKAPKKKTDGLKQTKLKFSSKINDDDDDGGGNLSDSPPPPPRTVMKRQSAANISFKLDDDDDDDEDDPGNKSDQSFKTSPIRDAFSDGATSDDEFVPKKKKESPKKAAKKAPAKKNNGTASTKATTDDEPLAKKPAKKAPAKKAPAKKNTVISISDEDGDLPVTKPVRKPRAAASKPKRKYNSSSDSDDVFKSPSTSSKPQKSFDDLFGDNTKKKHALSDDDESFKMSESSDEDFMPSSDKTDILRAKKKTSSRKPPAKKSVLYKS</sequence>
<feature type="compositionally biased region" description="Basic residues" evidence="20">
    <location>
        <begin position="1581"/>
        <end position="1596"/>
    </location>
</feature>
<dbReference type="FunFam" id="1.10.268.10:FF:000002">
    <property type="entry name" value="DNA topoisomerase 2"/>
    <property type="match status" value="1"/>
</dbReference>
<dbReference type="FunFam" id="3.30.230.10:FF:000008">
    <property type="entry name" value="DNA topoisomerase 2"/>
    <property type="match status" value="1"/>
</dbReference>
<dbReference type="GO" id="GO:0003677">
    <property type="term" value="F:DNA binding"/>
    <property type="evidence" value="ECO:0007669"/>
    <property type="project" value="UniProtKB-UniRule"/>
</dbReference>
<dbReference type="InterPro" id="IPR050634">
    <property type="entry name" value="DNA_Topoisomerase_II"/>
</dbReference>
<dbReference type="FunFam" id="3.30.1360.40:FF:000003">
    <property type="entry name" value="DNA topoisomerase 2"/>
    <property type="match status" value="1"/>
</dbReference>
<dbReference type="InterPro" id="IPR013758">
    <property type="entry name" value="Topo_IIA_A/C_ab"/>
</dbReference>
<keyword evidence="13 17" id="KW-0799">Topoisomerase</keyword>
<feature type="non-terminal residue" evidence="23">
    <location>
        <position position="1681"/>
    </location>
</feature>
<keyword evidence="15 17" id="KW-0413">Isomerase</keyword>
<dbReference type="InterPro" id="IPR001154">
    <property type="entry name" value="TopoII_euk"/>
</dbReference>
<evidence type="ECO:0000259" key="21">
    <source>
        <dbReference type="PROSITE" id="PS50880"/>
    </source>
</evidence>
<dbReference type="Pfam" id="PF00521">
    <property type="entry name" value="DNA_topoisoIV"/>
    <property type="match status" value="1"/>
</dbReference>
<dbReference type="GO" id="GO:0000819">
    <property type="term" value="P:sister chromatid segregation"/>
    <property type="evidence" value="ECO:0007669"/>
    <property type="project" value="TreeGrafter"/>
</dbReference>
<dbReference type="Pfam" id="PF16898">
    <property type="entry name" value="TOPRIM_C"/>
    <property type="match status" value="1"/>
</dbReference>
<dbReference type="CDD" id="cd00187">
    <property type="entry name" value="TOP4c"/>
    <property type="match status" value="1"/>
</dbReference>
<keyword evidence="14 17" id="KW-0238">DNA-binding</keyword>
<dbReference type="Gene3D" id="3.40.50.670">
    <property type="match status" value="1"/>
</dbReference>
<feature type="region of interest" description="Disordered" evidence="20">
    <location>
        <begin position="1388"/>
        <end position="1681"/>
    </location>
</feature>
<dbReference type="CDD" id="cd03365">
    <property type="entry name" value="TOPRIM_TopoIIA"/>
    <property type="match status" value="1"/>
</dbReference>
<dbReference type="PRINTS" id="PR00418">
    <property type="entry name" value="TPI2FAMILY"/>
</dbReference>
<dbReference type="InterPro" id="IPR003594">
    <property type="entry name" value="HATPase_dom"/>
</dbReference>
<evidence type="ECO:0000256" key="18">
    <source>
        <dbReference type="RuleBase" id="RU362094"/>
    </source>
</evidence>
<evidence type="ECO:0000256" key="15">
    <source>
        <dbReference type="ARBA" id="ARBA00023235"/>
    </source>
</evidence>
<dbReference type="FunFam" id="3.30.565.10:FF:000004">
    <property type="entry name" value="DNA topoisomerase 2"/>
    <property type="match status" value="1"/>
</dbReference>
<reference evidence="23 24" key="1">
    <citation type="submission" date="2019-08" db="EMBL/GenBank/DDBJ databases">
        <title>The genome of the soybean aphid Biotype 1, its phylome, world population structure and adaptation to the North American continent.</title>
        <authorList>
            <person name="Giordano R."/>
            <person name="Donthu R.K."/>
            <person name="Hernandez A.G."/>
            <person name="Wright C.L."/>
            <person name="Zimin A.V."/>
        </authorList>
    </citation>
    <scope>NUCLEOTIDE SEQUENCE [LARGE SCALE GENOMIC DNA]</scope>
    <source>
        <tissue evidence="23">Whole aphids</tissue>
    </source>
</reference>
<proteinExistence type="inferred from homology"/>
<feature type="compositionally biased region" description="Low complexity" evidence="20">
    <location>
        <begin position="1607"/>
        <end position="1616"/>
    </location>
</feature>
<dbReference type="InterPro" id="IPR001241">
    <property type="entry name" value="Topo_IIA"/>
</dbReference>
<comment type="subcellular location">
    <subcellularLocation>
        <location evidence="5">Nucleus</location>
    </subcellularLocation>
</comment>
<evidence type="ECO:0000256" key="12">
    <source>
        <dbReference type="ARBA" id="ARBA00022842"/>
    </source>
</evidence>
<dbReference type="InterPro" id="IPR013759">
    <property type="entry name" value="Topo_IIA_B_C"/>
</dbReference>
<dbReference type="FunFam" id="3.90.199.10:FF:000002">
    <property type="entry name" value="DNA topoisomerase 2"/>
    <property type="match status" value="1"/>
</dbReference>
<evidence type="ECO:0000256" key="20">
    <source>
        <dbReference type="SAM" id="MobiDB-lite"/>
    </source>
</evidence>
<evidence type="ECO:0000256" key="9">
    <source>
        <dbReference type="ARBA" id="ARBA00022723"/>
    </source>
</evidence>
<dbReference type="InterPro" id="IPR013757">
    <property type="entry name" value="Topo_IIA_A_a_sf"/>
</dbReference>
<feature type="compositionally biased region" description="Basic and acidic residues" evidence="20">
    <location>
        <begin position="1388"/>
        <end position="1427"/>
    </location>
</feature>
<keyword evidence="24" id="KW-1185">Reference proteome</keyword>
<feature type="coiled-coil region" evidence="19">
    <location>
        <begin position="1285"/>
        <end position="1328"/>
    </location>
</feature>
<dbReference type="SUPFAM" id="SSF55874">
    <property type="entry name" value="ATPase domain of HSP90 chaperone/DNA topoisomerase II/histidine kinase"/>
    <property type="match status" value="1"/>
</dbReference>
<dbReference type="CDD" id="cd03481">
    <property type="entry name" value="TopoIIA_Trans_ScTopoIIA"/>
    <property type="match status" value="1"/>
</dbReference>
<evidence type="ECO:0000256" key="17">
    <source>
        <dbReference type="PROSITE-ProRule" id="PRU01384"/>
    </source>
</evidence>
<evidence type="ECO:0000256" key="13">
    <source>
        <dbReference type="ARBA" id="ARBA00023029"/>
    </source>
</evidence>
<dbReference type="InterPro" id="IPR013506">
    <property type="entry name" value="Topo_IIA_bsu_dom2"/>
</dbReference>
<evidence type="ECO:0000256" key="4">
    <source>
        <dbReference type="ARBA" id="ARBA00001946"/>
    </source>
</evidence>
<evidence type="ECO:0000256" key="11">
    <source>
        <dbReference type="ARBA" id="ARBA00022840"/>
    </source>
</evidence>
<dbReference type="CDD" id="cd16930">
    <property type="entry name" value="HATPase_TopII-like"/>
    <property type="match status" value="1"/>
</dbReference>
<dbReference type="OrthoDB" id="276498at2759"/>
<dbReference type="FunFam" id="3.40.50.670:FF:000001">
    <property type="entry name" value="DNA topoisomerase 2"/>
    <property type="match status" value="2"/>
</dbReference>
<comment type="cofactor">
    <cofactor evidence="2">
        <name>Ca(2+)</name>
        <dbReference type="ChEBI" id="CHEBI:29108"/>
    </cofactor>
</comment>
<dbReference type="EMBL" id="VYZN01000018">
    <property type="protein sequence ID" value="KAE9537558.1"/>
    <property type="molecule type" value="Genomic_DNA"/>
</dbReference>
<dbReference type="GO" id="GO:0005634">
    <property type="term" value="C:nucleus"/>
    <property type="evidence" value="ECO:0007669"/>
    <property type="project" value="UniProtKB-SubCell"/>
</dbReference>
<comment type="cofactor">
    <cofactor evidence="4">
        <name>Mg(2+)</name>
        <dbReference type="ChEBI" id="CHEBI:18420"/>
    </cofactor>
</comment>
<protein>
    <recommendedName>
        <fullName evidence="8 18">DNA topoisomerase 2</fullName>
        <ecNumber evidence="7 18">5.6.2.2</ecNumber>
    </recommendedName>
</protein>
<evidence type="ECO:0000259" key="22">
    <source>
        <dbReference type="PROSITE" id="PS52040"/>
    </source>
</evidence>
<dbReference type="Pfam" id="PF01751">
    <property type="entry name" value="Toprim"/>
    <property type="match status" value="1"/>
</dbReference>
<dbReference type="InterPro" id="IPR014721">
    <property type="entry name" value="Ribsml_uS5_D2-typ_fold_subgr"/>
</dbReference>
<keyword evidence="9" id="KW-0479">Metal-binding</keyword>
<evidence type="ECO:0000256" key="3">
    <source>
        <dbReference type="ARBA" id="ARBA00001936"/>
    </source>
</evidence>
<dbReference type="InterPro" id="IPR018522">
    <property type="entry name" value="TopoIIA_CS"/>
</dbReference>
<comment type="caution">
    <text evidence="23">The sequence shown here is derived from an EMBL/GenBank/DDBJ whole genome shotgun (WGS) entry which is preliminary data.</text>
</comment>
<dbReference type="Gene3D" id="3.30.1360.40">
    <property type="match status" value="1"/>
</dbReference>
<dbReference type="Pfam" id="PF00204">
    <property type="entry name" value="DNA_gyraseB"/>
    <property type="match status" value="1"/>
</dbReference>
<dbReference type="PANTHER" id="PTHR10169:SF38">
    <property type="entry name" value="DNA TOPOISOMERASE 2"/>
    <property type="match status" value="1"/>
</dbReference>
<evidence type="ECO:0000256" key="1">
    <source>
        <dbReference type="ARBA" id="ARBA00000185"/>
    </source>
</evidence>
<feature type="active site" description="O-(5'-phospho-DNA)-tyrosine intermediate" evidence="17">
    <location>
        <position position="942"/>
    </location>
</feature>
<dbReference type="InterPro" id="IPR006171">
    <property type="entry name" value="TOPRIM_dom"/>
</dbReference>
<dbReference type="InterPro" id="IPR031660">
    <property type="entry name" value="TOPRIM_C"/>
</dbReference>
<dbReference type="Pfam" id="PF02518">
    <property type="entry name" value="HATPase_c"/>
    <property type="match status" value="1"/>
</dbReference>
<evidence type="ECO:0000256" key="19">
    <source>
        <dbReference type="SAM" id="Coils"/>
    </source>
</evidence>
<dbReference type="SMART" id="SM00434">
    <property type="entry name" value="TOP4c"/>
    <property type="match status" value="1"/>
</dbReference>
<feature type="domain" description="Topo IIA-type catalytic" evidence="22">
    <location>
        <begin position="852"/>
        <end position="1315"/>
    </location>
</feature>
<dbReference type="PROSITE" id="PS52040">
    <property type="entry name" value="TOPO_IIA"/>
    <property type="match status" value="1"/>
</dbReference>
<name>A0A6G0TSS1_APHGL</name>
<evidence type="ECO:0000256" key="7">
    <source>
        <dbReference type="ARBA" id="ARBA00012895"/>
    </source>
</evidence>
<dbReference type="Gene3D" id="3.30.230.10">
    <property type="match status" value="1"/>
</dbReference>
<dbReference type="Gene3D" id="3.30.1490.30">
    <property type="match status" value="1"/>
</dbReference>
<dbReference type="SMART" id="SM00433">
    <property type="entry name" value="TOP2c"/>
    <property type="match status" value="1"/>
</dbReference>
<feature type="compositionally biased region" description="Acidic residues" evidence="20">
    <location>
        <begin position="1473"/>
        <end position="1482"/>
    </location>
</feature>
<dbReference type="Gene3D" id="3.30.565.10">
    <property type="entry name" value="Histidine kinase-like ATPase, C-terminal domain"/>
    <property type="match status" value="1"/>
</dbReference>
<feature type="domain" description="Toprim" evidence="21">
    <location>
        <begin position="592"/>
        <end position="709"/>
    </location>
</feature>
<dbReference type="Proteomes" id="UP000475862">
    <property type="component" value="Unassembled WGS sequence"/>
</dbReference>
<evidence type="ECO:0000256" key="16">
    <source>
        <dbReference type="ARBA" id="ARBA00023242"/>
    </source>
</evidence>
<dbReference type="PROSITE" id="PS50880">
    <property type="entry name" value="TOPRIM"/>
    <property type="match status" value="1"/>
</dbReference>
<feature type="compositionally biased region" description="Basic residues" evidence="20">
    <location>
        <begin position="1549"/>
        <end position="1561"/>
    </location>
</feature>
<dbReference type="PANTHER" id="PTHR10169">
    <property type="entry name" value="DNA TOPOISOMERASE/GYRASE"/>
    <property type="match status" value="1"/>
</dbReference>
<keyword evidence="16" id="KW-0539">Nucleus</keyword>
<evidence type="ECO:0000256" key="6">
    <source>
        <dbReference type="ARBA" id="ARBA00011080"/>
    </source>
</evidence>
<dbReference type="PRINTS" id="PR01158">
    <property type="entry name" value="TOPISMRASEII"/>
</dbReference>